<dbReference type="Gene3D" id="1.25.40.290">
    <property type="entry name" value="ARM repeat domains"/>
    <property type="match status" value="1"/>
</dbReference>
<gene>
    <name evidence="1" type="ORF">FNL38_102627</name>
</gene>
<comment type="caution">
    <text evidence="1">The sequence shown here is derived from an EMBL/GenBank/DDBJ whole genome shotgun (WGS) entry which is preliminary data.</text>
</comment>
<dbReference type="InterPro" id="IPR016024">
    <property type="entry name" value="ARM-type_fold"/>
</dbReference>
<protein>
    <submittedName>
        <fullName evidence="1">3-methyladenine DNA glycosylase AlkC</fullName>
    </submittedName>
</protein>
<dbReference type="AlphaFoldDB" id="A0A652YTR4"/>
<proteinExistence type="predicted"/>
<reference evidence="1" key="1">
    <citation type="submission" date="2019-07" db="EMBL/GenBank/DDBJ databases">
        <title>Genomic Encyclopedia of Type Strains, Phase IV (KMG-IV): sequencing the most valuable type-strain genomes for metagenomic binning, comparative biology and taxonomic classification.</title>
        <authorList>
            <person name="Goeker M."/>
        </authorList>
    </citation>
    <scope>NUCLEOTIDE SEQUENCE</scope>
    <source>
        <strain evidence="1">DSM 44596</strain>
    </source>
</reference>
<dbReference type="EMBL" id="VNIQ01000002">
    <property type="protein sequence ID" value="TYQ06491.1"/>
    <property type="molecule type" value="Genomic_DNA"/>
</dbReference>
<name>A0A652YTR4_NOCGL</name>
<sequence length="371" mass="40318">MPTADELLGASVVADLALCLEQASGRTRLAAVRESSSGFDGLSLGERTRVVRDAMMSDLPEEFPRFAEVIRLALRDEAFAGWMIWPVTEAVAVIATRSGRNADFDDGMALLAELTSRLTSEFAIRTFLDANPARALEIALGWTDHQDEHVRRLASEGTRMRLPWGRRVKALTEHPESTVSILDALYRDDSEYVRRSVANHLNDLSRADAALAVSIAKRWLGDPDAATPKVVRHALRSLVKAGDVDALALLGFAAPTDIVISDFVIDRDAVDLGGDIAFGFAVSNNGGESVTVAIDYIVHHVKANGLTSPKVFKLTTRSLEPGASAKVAKRHSFKPISTRRYYAGTHSVELQINGVTQGLRSFQLQVAADDN</sequence>
<dbReference type="SUPFAM" id="SSF48371">
    <property type="entry name" value="ARM repeat"/>
    <property type="match status" value="1"/>
</dbReference>
<accession>A0A652YTR4</accession>
<evidence type="ECO:0000313" key="1">
    <source>
        <dbReference type="EMBL" id="TYQ06491.1"/>
    </source>
</evidence>
<organism evidence="1">
    <name type="scientific">Nocardia globerula</name>
    <dbReference type="NCBI Taxonomy" id="1818"/>
    <lineage>
        <taxon>Bacteria</taxon>
        <taxon>Bacillati</taxon>
        <taxon>Actinomycetota</taxon>
        <taxon>Actinomycetes</taxon>
        <taxon>Mycobacteriales</taxon>
        <taxon>Nocardiaceae</taxon>
        <taxon>Nocardia</taxon>
    </lineage>
</organism>